<organism evidence="2 3">
    <name type="scientific">Robiginitalea aurantiaca</name>
    <dbReference type="NCBI Taxonomy" id="3056915"/>
    <lineage>
        <taxon>Bacteria</taxon>
        <taxon>Pseudomonadati</taxon>
        <taxon>Bacteroidota</taxon>
        <taxon>Flavobacteriia</taxon>
        <taxon>Flavobacteriales</taxon>
        <taxon>Flavobacteriaceae</taxon>
        <taxon>Robiginitalea</taxon>
    </lineage>
</organism>
<keyword evidence="3" id="KW-1185">Reference proteome</keyword>
<dbReference type="InterPro" id="IPR052353">
    <property type="entry name" value="Benzoxazolinone_Detox_Enz"/>
</dbReference>
<feature type="domain" description="MOSC" evidence="1">
    <location>
        <begin position="28"/>
        <end position="163"/>
    </location>
</feature>
<name>A0ABT7WGF9_9FLAO</name>
<dbReference type="PROSITE" id="PS51340">
    <property type="entry name" value="MOSC"/>
    <property type="match status" value="1"/>
</dbReference>
<dbReference type="Pfam" id="PF03473">
    <property type="entry name" value="MOSC"/>
    <property type="match status" value="1"/>
</dbReference>
<dbReference type="Proteomes" id="UP001174839">
    <property type="component" value="Unassembled WGS sequence"/>
</dbReference>
<dbReference type="EMBL" id="JAUDUY010000005">
    <property type="protein sequence ID" value="MDM9632001.1"/>
    <property type="molecule type" value="Genomic_DNA"/>
</dbReference>
<sequence>MKIVSTNIAKPVTIRWNNEDKITGIYKTPLTDGIYLGPEGVTGDTIGNPKVHGGAQKAAYLFSEDLYSFWKERYPSLNWEFGMFGENLTVEGLDETKLFIGSQYRIGDAIVRITTPREPCFKLGLRFEDQGIIDAFIKHGRPGTYISVVEPGFVEKGDPMELLELAEEEISISEYFKLLYAPEKDRELIENVLKLPWISGEKKNQFQKWIA</sequence>
<protein>
    <submittedName>
        <fullName evidence="2">MOSC domain-containing protein</fullName>
    </submittedName>
</protein>
<reference evidence="2" key="1">
    <citation type="submission" date="2023-06" db="EMBL/GenBank/DDBJ databases">
        <title>Robiginitalea aurantiacus sp. nov. and Algoriphagus sediminis sp. nov., isolated from coastal sediment.</title>
        <authorList>
            <person name="Zhou Z.Y."/>
            <person name="An J."/>
            <person name="Jia Y.W."/>
            <person name="Du Z.J."/>
        </authorList>
    </citation>
    <scope>NUCLEOTIDE SEQUENCE</scope>
    <source>
        <strain evidence="2">M39</strain>
    </source>
</reference>
<accession>A0ABT7WGF9</accession>
<dbReference type="PANTHER" id="PTHR30212">
    <property type="entry name" value="PROTEIN YIIM"/>
    <property type="match status" value="1"/>
</dbReference>
<comment type="caution">
    <text evidence="2">The sequence shown here is derived from an EMBL/GenBank/DDBJ whole genome shotgun (WGS) entry which is preliminary data.</text>
</comment>
<evidence type="ECO:0000313" key="2">
    <source>
        <dbReference type="EMBL" id="MDM9632001.1"/>
    </source>
</evidence>
<evidence type="ECO:0000259" key="1">
    <source>
        <dbReference type="PROSITE" id="PS51340"/>
    </source>
</evidence>
<dbReference type="InterPro" id="IPR005302">
    <property type="entry name" value="MoCF_Sase_C"/>
</dbReference>
<proteinExistence type="predicted"/>
<dbReference type="Gene3D" id="2.40.33.20">
    <property type="entry name" value="PK beta-barrel domain-like"/>
    <property type="match status" value="1"/>
</dbReference>
<dbReference type="InterPro" id="IPR011037">
    <property type="entry name" value="Pyrv_Knase-like_insert_dom_sf"/>
</dbReference>
<dbReference type="RefSeq" id="WP_289725363.1">
    <property type="nucleotide sequence ID" value="NZ_JAUDUY010000005.1"/>
</dbReference>
<gene>
    <name evidence="2" type="ORF">QU605_10985</name>
</gene>
<dbReference type="PANTHER" id="PTHR30212:SF2">
    <property type="entry name" value="PROTEIN YIIM"/>
    <property type="match status" value="1"/>
</dbReference>
<dbReference type="SUPFAM" id="SSF50800">
    <property type="entry name" value="PK beta-barrel domain-like"/>
    <property type="match status" value="1"/>
</dbReference>
<evidence type="ECO:0000313" key="3">
    <source>
        <dbReference type="Proteomes" id="UP001174839"/>
    </source>
</evidence>